<dbReference type="EMBL" id="CAJNRD030001124">
    <property type="protein sequence ID" value="CAG5107426.1"/>
    <property type="molecule type" value="Genomic_DNA"/>
</dbReference>
<dbReference type="OrthoDB" id="7680871at2759"/>
<gene>
    <name evidence="2" type="ORF">HICCMSTLAB_LOCUS12743</name>
</gene>
<dbReference type="Proteomes" id="UP000786811">
    <property type="component" value="Unassembled WGS sequence"/>
</dbReference>
<feature type="region of interest" description="Disordered" evidence="1">
    <location>
        <begin position="325"/>
        <end position="377"/>
    </location>
</feature>
<sequence>MSKRENEDSIEKMQIYAEKLKKYQKLLDEAKMLSSDKDSENDVNSEKGYDANYEEILFIYSFASEANLYDSFYNLDLLLLQARRMMIWRLRSLMVTIAHNRHQKSLKRRPVTQGQPTKLSEKASELLGVSKRQLKDQSFNFHPELVACWNEILESGLDTKVKKAFEENYPDKGNCSLKAPESNPELIPLLHKTARSKDKHLASNQDLCGRGLVALGKSLCAIFNDNNEPIEKDLLLEWLCDSSQIFCELMFQLTKTRKYQVYSYVDEKRKSVLVDSKTDKFLFGEDLGKRIKAATMVEKVGLSLKSTPDKVNAAKSSQYLNWKSSTVTPRGQQQSSYNLKAPNKFSRSNRTSVPQTPVRSSTMSQTRQNQQNNVPSK</sequence>
<evidence type="ECO:0000256" key="1">
    <source>
        <dbReference type="SAM" id="MobiDB-lite"/>
    </source>
</evidence>
<feature type="compositionally biased region" description="Polar residues" evidence="1">
    <location>
        <begin position="325"/>
        <end position="338"/>
    </location>
</feature>
<dbReference type="PANTHER" id="PTHR34239">
    <property type="entry name" value="APPLE DOMAIN-CONTAINING PROTEIN"/>
    <property type="match status" value="1"/>
</dbReference>
<dbReference type="AlphaFoldDB" id="A0A8J2HNK1"/>
<proteinExistence type="predicted"/>
<protein>
    <submittedName>
        <fullName evidence="2">Uncharacterized protein</fullName>
    </submittedName>
</protein>
<reference evidence="2" key="1">
    <citation type="submission" date="2021-04" db="EMBL/GenBank/DDBJ databases">
        <authorList>
            <person name="Chebbi M.A.C M."/>
        </authorList>
    </citation>
    <scope>NUCLEOTIDE SEQUENCE</scope>
</reference>
<name>A0A8J2HNK1_COTCN</name>
<evidence type="ECO:0000313" key="3">
    <source>
        <dbReference type="Proteomes" id="UP000786811"/>
    </source>
</evidence>
<accession>A0A8J2HNK1</accession>
<feature type="compositionally biased region" description="Polar residues" evidence="1">
    <location>
        <begin position="345"/>
        <end position="377"/>
    </location>
</feature>
<keyword evidence="3" id="KW-1185">Reference proteome</keyword>
<dbReference type="PANTHER" id="PTHR34239:SF2">
    <property type="entry name" value="TRANSPOSABLE ELEMENT P TRANSPOSASE_THAP9 CONSERVED DOMAIN-CONTAINING PROTEIN"/>
    <property type="match status" value="1"/>
</dbReference>
<organism evidence="2 3">
    <name type="scientific">Cotesia congregata</name>
    <name type="common">Parasitoid wasp</name>
    <name type="synonym">Apanteles congregatus</name>
    <dbReference type="NCBI Taxonomy" id="51543"/>
    <lineage>
        <taxon>Eukaryota</taxon>
        <taxon>Metazoa</taxon>
        <taxon>Ecdysozoa</taxon>
        <taxon>Arthropoda</taxon>
        <taxon>Hexapoda</taxon>
        <taxon>Insecta</taxon>
        <taxon>Pterygota</taxon>
        <taxon>Neoptera</taxon>
        <taxon>Endopterygota</taxon>
        <taxon>Hymenoptera</taxon>
        <taxon>Apocrita</taxon>
        <taxon>Ichneumonoidea</taxon>
        <taxon>Braconidae</taxon>
        <taxon>Microgastrinae</taxon>
        <taxon>Cotesia</taxon>
    </lineage>
</organism>
<comment type="caution">
    <text evidence="2">The sequence shown here is derived from an EMBL/GenBank/DDBJ whole genome shotgun (WGS) entry which is preliminary data.</text>
</comment>
<evidence type="ECO:0000313" key="2">
    <source>
        <dbReference type="EMBL" id="CAG5107426.1"/>
    </source>
</evidence>